<dbReference type="SUPFAM" id="SSF52540">
    <property type="entry name" value="P-loop containing nucleoside triphosphate hydrolases"/>
    <property type="match status" value="1"/>
</dbReference>
<feature type="domain" description="ABC transporter" evidence="4">
    <location>
        <begin position="1"/>
        <end position="29"/>
    </location>
</feature>
<accession>X0TVB3</accession>
<dbReference type="InterPro" id="IPR050095">
    <property type="entry name" value="ECF_ABC_transporter_ATP-bd"/>
</dbReference>
<dbReference type="GO" id="GO:0043190">
    <property type="term" value="C:ATP-binding cassette (ABC) transporter complex"/>
    <property type="evidence" value="ECO:0007669"/>
    <property type="project" value="TreeGrafter"/>
</dbReference>
<reference evidence="5" key="1">
    <citation type="journal article" date="2014" name="Front. Microbiol.">
        <title>High frequency of phylogenetically diverse reductive dehalogenase-homologous genes in deep subseafloor sedimentary metagenomes.</title>
        <authorList>
            <person name="Kawai M."/>
            <person name="Futagami T."/>
            <person name="Toyoda A."/>
            <person name="Takaki Y."/>
            <person name="Nishi S."/>
            <person name="Hori S."/>
            <person name="Arai W."/>
            <person name="Tsubouchi T."/>
            <person name="Morono Y."/>
            <person name="Uchiyama I."/>
            <person name="Ito T."/>
            <person name="Fujiyama A."/>
            <person name="Inagaki F."/>
            <person name="Takami H."/>
        </authorList>
    </citation>
    <scope>NUCLEOTIDE SEQUENCE</scope>
    <source>
        <strain evidence="5">Expedition CK06-06</strain>
    </source>
</reference>
<feature type="non-terminal residue" evidence="5">
    <location>
        <position position="1"/>
    </location>
</feature>
<proteinExistence type="predicted"/>
<keyword evidence="2" id="KW-0547">Nucleotide-binding</keyword>
<evidence type="ECO:0000313" key="5">
    <source>
        <dbReference type="EMBL" id="GAF92087.1"/>
    </source>
</evidence>
<dbReference type="InterPro" id="IPR027417">
    <property type="entry name" value="P-loop_NTPase"/>
</dbReference>
<dbReference type="EMBL" id="BARS01012971">
    <property type="protein sequence ID" value="GAF92087.1"/>
    <property type="molecule type" value="Genomic_DNA"/>
</dbReference>
<dbReference type="AlphaFoldDB" id="X0TVB3"/>
<dbReference type="PANTHER" id="PTHR43553:SF24">
    <property type="entry name" value="ENERGY-COUPLING FACTOR TRANSPORTER ATP-BINDING PROTEIN ECFA1"/>
    <property type="match status" value="1"/>
</dbReference>
<organism evidence="5">
    <name type="scientific">marine sediment metagenome</name>
    <dbReference type="NCBI Taxonomy" id="412755"/>
    <lineage>
        <taxon>unclassified sequences</taxon>
        <taxon>metagenomes</taxon>
        <taxon>ecological metagenomes</taxon>
    </lineage>
</organism>
<evidence type="ECO:0000259" key="4">
    <source>
        <dbReference type="Pfam" id="PF00005"/>
    </source>
</evidence>
<feature type="non-terminal residue" evidence="5">
    <location>
        <position position="183"/>
    </location>
</feature>
<sequence length="183" mass="19649">LSGGEKQRLAIASVMAALPGLLVMDEPTSDLDPAGKAQVMEVAGRLREDLTLVLVEHEPELVAGADRVALMDGGRIVQVGAPDEVLADAALLESHGVRPPDAAALYRRLGLEPGPLEPRAAADHLRGRGVQWDERRHAEVTDARRRADEGEPVIQVQSLEHRYDGGPPALSGVDLEIRRGEFV</sequence>
<evidence type="ECO:0000256" key="2">
    <source>
        <dbReference type="ARBA" id="ARBA00022741"/>
    </source>
</evidence>
<keyword evidence="1" id="KW-0813">Transport</keyword>
<evidence type="ECO:0000256" key="3">
    <source>
        <dbReference type="ARBA" id="ARBA00022840"/>
    </source>
</evidence>
<dbReference type="GO" id="GO:0016887">
    <property type="term" value="F:ATP hydrolysis activity"/>
    <property type="evidence" value="ECO:0007669"/>
    <property type="project" value="InterPro"/>
</dbReference>
<dbReference type="Gene3D" id="3.40.50.300">
    <property type="entry name" value="P-loop containing nucleotide triphosphate hydrolases"/>
    <property type="match status" value="1"/>
</dbReference>
<dbReference type="Pfam" id="PF00005">
    <property type="entry name" value="ABC_tran"/>
    <property type="match status" value="1"/>
</dbReference>
<comment type="caution">
    <text evidence="5">The sequence shown here is derived from an EMBL/GenBank/DDBJ whole genome shotgun (WGS) entry which is preliminary data.</text>
</comment>
<dbReference type="GO" id="GO:0042626">
    <property type="term" value="F:ATPase-coupled transmembrane transporter activity"/>
    <property type="evidence" value="ECO:0007669"/>
    <property type="project" value="TreeGrafter"/>
</dbReference>
<dbReference type="InterPro" id="IPR003439">
    <property type="entry name" value="ABC_transporter-like_ATP-bd"/>
</dbReference>
<gene>
    <name evidence="5" type="ORF">S01H1_22813</name>
</gene>
<dbReference type="PANTHER" id="PTHR43553">
    <property type="entry name" value="HEAVY METAL TRANSPORTER"/>
    <property type="match status" value="1"/>
</dbReference>
<keyword evidence="3" id="KW-0067">ATP-binding</keyword>
<dbReference type="GO" id="GO:0005524">
    <property type="term" value="F:ATP binding"/>
    <property type="evidence" value="ECO:0007669"/>
    <property type="project" value="UniProtKB-KW"/>
</dbReference>
<name>X0TVB3_9ZZZZ</name>
<protein>
    <recommendedName>
        <fullName evidence="4">ABC transporter domain-containing protein</fullName>
    </recommendedName>
</protein>
<evidence type="ECO:0000256" key="1">
    <source>
        <dbReference type="ARBA" id="ARBA00022448"/>
    </source>
</evidence>